<gene>
    <name evidence="5" type="ORF">GJ654_00805</name>
</gene>
<evidence type="ECO:0000256" key="3">
    <source>
        <dbReference type="ARBA" id="ARBA00022898"/>
    </source>
</evidence>
<dbReference type="InterPro" id="IPR015422">
    <property type="entry name" value="PyrdxlP-dep_Trfase_small"/>
</dbReference>
<feature type="domain" description="Aminotransferase class I/classII large" evidence="4">
    <location>
        <begin position="64"/>
        <end position="407"/>
    </location>
</feature>
<keyword evidence="5" id="KW-0032">Aminotransferase</keyword>
<reference evidence="5 6" key="1">
    <citation type="submission" date="2019-11" db="EMBL/GenBank/DDBJ databases">
        <title>Whole-genome sequence of a Rhodoblastus acidophilus DSM 142.</title>
        <authorList>
            <person name="Kyndt J.A."/>
            <person name="Meyer T.E."/>
        </authorList>
    </citation>
    <scope>NUCLEOTIDE SEQUENCE [LARGE SCALE GENOMIC DNA]</scope>
    <source>
        <strain evidence="5 6">DSM 142</strain>
    </source>
</reference>
<dbReference type="OrthoDB" id="9807157at2"/>
<name>A0A6N8DJ72_RHOAC</name>
<dbReference type="GO" id="GO:0009102">
    <property type="term" value="P:biotin biosynthetic process"/>
    <property type="evidence" value="ECO:0007669"/>
    <property type="project" value="TreeGrafter"/>
</dbReference>
<evidence type="ECO:0000256" key="1">
    <source>
        <dbReference type="ARBA" id="ARBA00001933"/>
    </source>
</evidence>
<keyword evidence="3" id="KW-0663">Pyridoxal phosphate</keyword>
<evidence type="ECO:0000313" key="6">
    <source>
        <dbReference type="Proteomes" id="UP000439113"/>
    </source>
</evidence>
<dbReference type="SUPFAM" id="SSF53383">
    <property type="entry name" value="PLP-dependent transferases"/>
    <property type="match status" value="1"/>
</dbReference>
<dbReference type="InterPro" id="IPR015424">
    <property type="entry name" value="PyrdxlP-dep_Trfase"/>
</dbReference>
<dbReference type="Proteomes" id="UP000439113">
    <property type="component" value="Unassembled WGS sequence"/>
</dbReference>
<comment type="caution">
    <text evidence="5">The sequence shown here is derived from an EMBL/GenBank/DDBJ whole genome shotgun (WGS) entry which is preliminary data.</text>
</comment>
<keyword evidence="2 5" id="KW-0808">Transferase</keyword>
<accession>A0A6N8DJ72</accession>
<dbReference type="PANTHER" id="PTHR13693:SF100">
    <property type="entry name" value="8-AMINO-7-OXONONANOATE SYNTHASE"/>
    <property type="match status" value="1"/>
</dbReference>
<sequence length="433" mass="46961">MRTSCAPAPRMAPEARYDVSFETLSAYREFDLQRAFGEALGLSNPFYRLHEERAGARSRIAGREVINFASYDYLGLNGRPEIEAAVADATRRWGTSVSASRVTAGERPFHKALEEEIAALYDTESALAFVGGHATAVSTISALMGPRDLILLDELSHNSLILGAQLSGATRRLFRHNDLSALEDQLAATRDRHSRALIVTEGLFSMDGDAPDLSRLIEIKRRWGCWLMMDEAHALGVMGATGRGSHEHFGVDPDGVDIWYGTLSKTLVSCGGYIAGRRALIDFLRFAAQGMVYTAGMTPQATEAARVAIGLMRDEPELVARLRDNSRLFGERANAAGLDIGSSQGFAVAPVVVGDSLRTVVLAERLLKRGINAFPIIPPAVPEQSARLRFFLSAQHSRDDIERTVATLAEELRRLDADGVSVASAARAFMGGG</sequence>
<dbReference type="InterPro" id="IPR050087">
    <property type="entry name" value="AON_synthase_class-II"/>
</dbReference>
<proteinExistence type="predicted"/>
<dbReference type="CDD" id="cd06454">
    <property type="entry name" value="KBL_like"/>
    <property type="match status" value="1"/>
</dbReference>
<dbReference type="GO" id="GO:0008483">
    <property type="term" value="F:transaminase activity"/>
    <property type="evidence" value="ECO:0007669"/>
    <property type="project" value="UniProtKB-KW"/>
</dbReference>
<dbReference type="InterPro" id="IPR004839">
    <property type="entry name" value="Aminotransferase_I/II_large"/>
</dbReference>
<dbReference type="GO" id="GO:0008710">
    <property type="term" value="F:8-amino-7-oxononanoate synthase activity"/>
    <property type="evidence" value="ECO:0007669"/>
    <property type="project" value="TreeGrafter"/>
</dbReference>
<dbReference type="PANTHER" id="PTHR13693">
    <property type="entry name" value="CLASS II AMINOTRANSFERASE/8-AMINO-7-OXONONANOATE SYNTHASE"/>
    <property type="match status" value="1"/>
</dbReference>
<dbReference type="GO" id="GO:0030170">
    <property type="term" value="F:pyridoxal phosphate binding"/>
    <property type="evidence" value="ECO:0007669"/>
    <property type="project" value="InterPro"/>
</dbReference>
<evidence type="ECO:0000259" key="4">
    <source>
        <dbReference type="Pfam" id="PF00155"/>
    </source>
</evidence>
<organism evidence="5 6">
    <name type="scientific">Rhodoblastus acidophilus</name>
    <name type="common">Rhodopseudomonas acidophila</name>
    <dbReference type="NCBI Taxonomy" id="1074"/>
    <lineage>
        <taxon>Bacteria</taxon>
        <taxon>Pseudomonadati</taxon>
        <taxon>Pseudomonadota</taxon>
        <taxon>Alphaproteobacteria</taxon>
        <taxon>Hyphomicrobiales</taxon>
        <taxon>Rhodoblastaceae</taxon>
        <taxon>Rhodoblastus</taxon>
    </lineage>
</organism>
<evidence type="ECO:0000256" key="2">
    <source>
        <dbReference type="ARBA" id="ARBA00022679"/>
    </source>
</evidence>
<dbReference type="AlphaFoldDB" id="A0A6N8DJ72"/>
<evidence type="ECO:0000313" key="5">
    <source>
        <dbReference type="EMBL" id="MTV29525.1"/>
    </source>
</evidence>
<comment type="cofactor">
    <cofactor evidence="1">
        <name>pyridoxal 5'-phosphate</name>
        <dbReference type="ChEBI" id="CHEBI:597326"/>
    </cofactor>
</comment>
<protein>
    <submittedName>
        <fullName evidence="5">Aminotransferase class I/II-fold pyridoxal phosphate-dependent enzyme</fullName>
    </submittedName>
</protein>
<dbReference type="InterPro" id="IPR015421">
    <property type="entry name" value="PyrdxlP-dep_Trfase_major"/>
</dbReference>
<dbReference type="Pfam" id="PF00155">
    <property type="entry name" value="Aminotran_1_2"/>
    <property type="match status" value="1"/>
</dbReference>
<dbReference type="Gene3D" id="3.90.1150.10">
    <property type="entry name" value="Aspartate Aminotransferase, domain 1"/>
    <property type="match status" value="1"/>
</dbReference>
<dbReference type="Gene3D" id="3.40.640.10">
    <property type="entry name" value="Type I PLP-dependent aspartate aminotransferase-like (Major domain)"/>
    <property type="match status" value="1"/>
</dbReference>
<dbReference type="EMBL" id="WNKS01000001">
    <property type="protein sequence ID" value="MTV29525.1"/>
    <property type="molecule type" value="Genomic_DNA"/>
</dbReference>